<evidence type="ECO:0000259" key="4">
    <source>
        <dbReference type="PROSITE" id="PS51766"/>
    </source>
</evidence>
<dbReference type="Gene3D" id="2.160.20.110">
    <property type="match status" value="1"/>
</dbReference>
<protein>
    <recommendedName>
        <fullName evidence="4">Dockerin domain-containing protein</fullName>
    </recommendedName>
</protein>
<dbReference type="Proteomes" id="UP000824116">
    <property type="component" value="Unassembled WGS sequence"/>
</dbReference>
<dbReference type="SUPFAM" id="SSF63446">
    <property type="entry name" value="Type I dockerin domain"/>
    <property type="match status" value="1"/>
</dbReference>
<dbReference type="InterPro" id="IPR008006">
    <property type="entry name" value="Peptidase_M26_N_dom"/>
</dbReference>
<feature type="compositionally biased region" description="Basic and acidic residues" evidence="1">
    <location>
        <begin position="177"/>
        <end position="187"/>
    </location>
</feature>
<reference evidence="5" key="1">
    <citation type="journal article" date="2021" name="PeerJ">
        <title>Extensive microbial diversity within the chicken gut microbiome revealed by metagenomics and culture.</title>
        <authorList>
            <person name="Gilroy R."/>
            <person name="Ravi A."/>
            <person name="Getino M."/>
            <person name="Pursley I."/>
            <person name="Horton D.L."/>
            <person name="Alikhan N.F."/>
            <person name="Baker D."/>
            <person name="Gharbi K."/>
            <person name="Hall N."/>
            <person name="Watson M."/>
            <person name="Adriaenssens E.M."/>
            <person name="Foster-Nyarko E."/>
            <person name="Jarju S."/>
            <person name="Secka A."/>
            <person name="Antonio M."/>
            <person name="Oren A."/>
            <person name="Chaudhuri R.R."/>
            <person name="La Ragione R."/>
            <person name="Hildebrand F."/>
            <person name="Pallen M.J."/>
        </authorList>
    </citation>
    <scope>NUCLEOTIDE SEQUENCE</scope>
    <source>
        <strain evidence="5">CHK196-3914</strain>
    </source>
</reference>
<dbReference type="InterPro" id="IPR011493">
    <property type="entry name" value="GLUG"/>
</dbReference>
<dbReference type="Pfam" id="PF05342">
    <property type="entry name" value="Peptidase_M26_N"/>
    <property type="match status" value="1"/>
</dbReference>
<dbReference type="GO" id="GO:0008270">
    <property type="term" value="F:zinc ion binding"/>
    <property type="evidence" value="ECO:0007669"/>
    <property type="project" value="InterPro"/>
</dbReference>
<sequence>MRRIRALLAAAVTVCGLLWSGVDASAADVAGMEIASSADTIRTGQEIELTFSLEGYTEIKSGVNALKGTLEYDSTVFKEDSQENFETVKSWEKLFYNPENGQFVLINRGGSTQEEEVFRLRLTAGESIAAGETSVTVKDVSVSEGKEDMLPADFTLRLSAVSEYPGADDEHAEETDDKNAGSEEKKGNVRAGDTPGIFLPAAGVLIGSAILIGAVIFWRRKKKLSGRAKILTGVAACVGAAALVTGSVYAFGGKGDLNGDGSRDYTDVELLERHLIGLELLPGSRQGKADMNSDGALTVTDLSLLIRRIEKTVDYDAELSSAMEQFHYEKGEPVDLKFLADVSHGTRVRSVTVNGEEHQAESEENGSVYTVRTEAGDTAGVKEFRFSEVLLEGGQTVKADHTEKIGVLKDMPEVEGFLAEELTDTAKMKVFLTLKDEDSAVVSAAMEVVNESDGTTLVSEEVKAGENEFVLDLEEDTEYAVNITASYDRASGELPSGENHGGSFAVTKKVKLNLDYRFAFGGLKAVAEDGTRTDRFGRNQPVVLLFESSNATGFAPERAVVNGKTYSVTRTEQGFAVTLDGFDSTGIKTVTAEQIVLENGKAFDLAKDNEITLQILKEIPQVKDLMVEEDAENSQFRVAFQLTDPDGALSDCKVLIRNGEGKTVGGQSFTESDLADGKYDAGISLTDTGLTHSYTVQVIADRDLTENGTEPEPERILAAETVKAKLRVLITDGHAGSVYAEKGETADLFYEISHNADGNLSALVVDQLEVKPEQQPDGMWKVSVPVPDQAGIHDFALSQAAFDDGTQAHAEHRIKVEVLKDAPSAESFAWNKTAQDELSIRFELKDEDSALQDARVKIEEEGGRTLLEEPVPAGENEVAAALTGKESYHITVTADYDRDTNVMDDQSNGYSDEILLSQTVSASRDALEMKDITAERLYYTGDGGREEVRVMDITDGLPEDPENYYAVIEMEDMPDFYTGIREFSREEDSGRVYAVLDQEDLIRYAADGTRVTGHAFPLAYRDQNGDYPLIKSAEELIDGMRADPRGRFVLTEDLDASGISADAPAVTGTFSGELDGNGYRIKNLPAALFQTLSGAKIHDLVIEDAAVTSSQSGILANVIQNQSVIENVFLVDSSISNGVDGMGAFAGRLVNSTIRQSASVNVSVRGLVAVGGIVGKTESGALIEDCYVTGKVQGTYDHPSLGARTGGITGWHGSGTIRRCYTKAQIIAPAKKGNGGLIGGPNTGSPAIEYSLSMSSGAGYRVAGFDVLDNVTEVYEYSGSGSETSITQDNQADVKETDAVYDRSFYEDTLKFDGDIWKLDGLAYGKLPSIKGAPIEENNLGIPGYSSVVNHLAYNPAREIAYANMAKLMPLSDTRMWVEYGNSLPDKDLFVTGTVRFVLPLDEDGGLVSGVHREAPEEIRKIRVVFEDGNMEEYPVTYRKLTGDLAASYEVDGTDLRYQFRKYVSDIDETFLSKAAERAEGYDYASEIASLTPEEESRLYTDYYNETVKTEMESLLAGFFSSGDHYPTYSSHPSVQALARERMEDEDLLKRMLYAYNYYDKWYGIDYRGVALSSLMFFDGELIDGSMTSTALTDRLLTAAQGHRDTDQSITFYNN</sequence>
<dbReference type="GO" id="GO:0004553">
    <property type="term" value="F:hydrolase activity, hydrolyzing O-glycosyl compounds"/>
    <property type="evidence" value="ECO:0007669"/>
    <property type="project" value="InterPro"/>
</dbReference>
<name>A0A9D2G9M4_9FIRM</name>
<evidence type="ECO:0000313" key="5">
    <source>
        <dbReference type="EMBL" id="HIZ74742.1"/>
    </source>
</evidence>
<dbReference type="Pfam" id="PF00404">
    <property type="entry name" value="Dockerin_1"/>
    <property type="match status" value="1"/>
</dbReference>
<keyword evidence="2" id="KW-0812">Transmembrane</keyword>
<dbReference type="GO" id="GO:0000272">
    <property type="term" value="P:polysaccharide catabolic process"/>
    <property type="evidence" value="ECO:0007669"/>
    <property type="project" value="InterPro"/>
</dbReference>
<evidence type="ECO:0000256" key="2">
    <source>
        <dbReference type="SAM" id="Phobius"/>
    </source>
</evidence>
<reference evidence="5" key="2">
    <citation type="submission" date="2021-04" db="EMBL/GenBank/DDBJ databases">
        <authorList>
            <person name="Gilroy R."/>
        </authorList>
    </citation>
    <scope>NUCLEOTIDE SEQUENCE</scope>
    <source>
        <strain evidence="5">CHK196-3914</strain>
    </source>
</reference>
<feature type="signal peptide" evidence="3">
    <location>
        <begin position="1"/>
        <end position="26"/>
    </location>
</feature>
<dbReference type="PROSITE" id="PS51766">
    <property type="entry name" value="DOCKERIN"/>
    <property type="match status" value="1"/>
</dbReference>
<feature type="non-terminal residue" evidence="5">
    <location>
        <position position="1615"/>
    </location>
</feature>
<evidence type="ECO:0000256" key="1">
    <source>
        <dbReference type="SAM" id="MobiDB-lite"/>
    </source>
</evidence>
<dbReference type="CDD" id="cd14256">
    <property type="entry name" value="Dockerin_I"/>
    <property type="match status" value="1"/>
</dbReference>
<dbReference type="InterPro" id="IPR036439">
    <property type="entry name" value="Dockerin_dom_sf"/>
</dbReference>
<dbReference type="InterPro" id="IPR011050">
    <property type="entry name" value="Pectin_lyase_fold/virulence"/>
</dbReference>
<feature type="region of interest" description="Disordered" evidence="1">
    <location>
        <begin position="165"/>
        <end position="189"/>
    </location>
</feature>
<dbReference type="InterPro" id="IPR016134">
    <property type="entry name" value="Dockerin_dom"/>
</dbReference>
<keyword evidence="3" id="KW-0732">Signal</keyword>
<dbReference type="EMBL" id="DXAY01000134">
    <property type="protein sequence ID" value="HIZ74742.1"/>
    <property type="molecule type" value="Genomic_DNA"/>
</dbReference>
<dbReference type="GO" id="GO:0004222">
    <property type="term" value="F:metalloendopeptidase activity"/>
    <property type="evidence" value="ECO:0007669"/>
    <property type="project" value="InterPro"/>
</dbReference>
<comment type="caution">
    <text evidence="5">The sequence shown here is derived from an EMBL/GenBank/DDBJ whole genome shotgun (WGS) entry which is preliminary data.</text>
</comment>
<keyword evidence="2" id="KW-1133">Transmembrane helix</keyword>
<feature type="domain" description="Dockerin" evidence="4">
    <location>
        <begin position="250"/>
        <end position="318"/>
    </location>
</feature>
<evidence type="ECO:0000256" key="3">
    <source>
        <dbReference type="SAM" id="SignalP"/>
    </source>
</evidence>
<dbReference type="Pfam" id="PF07581">
    <property type="entry name" value="Glug"/>
    <property type="match status" value="1"/>
</dbReference>
<gene>
    <name evidence="5" type="ORF">H9723_05805</name>
</gene>
<dbReference type="InterPro" id="IPR002105">
    <property type="entry name" value="Dockerin_1_rpt"/>
</dbReference>
<dbReference type="InterPro" id="IPR018247">
    <property type="entry name" value="EF_Hand_1_Ca_BS"/>
</dbReference>
<evidence type="ECO:0000313" key="6">
    <source>
        <dbReference type="Proteomes" id="UP000824116"/>
    </source>
</evidence>
<dbReference type="GO" id="GO:0016020">
    <property type="term" value="C:membrane"/>
    <property type="evidence" value="ECO:0007669"/>
    <property type="project" value="InterPro"/>
</dbReference>
<organism evidence="5 6">
    <name type="scientific">Candidatus Mediterraneibacter stercoravium</name>
    <dbReference type="NCBI Taxonomy" id="2838685"/>
    <lineage>
        <taxon>Bacteria</taxon>
        <taxon>Bacillati</taxon>
        <taxon>Bacillota</taxon>
        <taxon>Clostridia</taxon>
        <taxon>Lachnospirales</taxon>
        <taxon>Lachnospiraceae</taxon>
        <taxon>Mediterraneibacter</taxon>
    </lineage>
</organism>
<feature type="chain" id="PRO_5038846096" description="Dockerin domain-containing protein" evidence="3">
    <location>
        <begin position="27"/>
        <end position="1615"/>
    </location>
</feature>
<dbReference type="PROSITE" id="PS00018">
    <property type="entry name" value="EF_HAND_1"/>
    <property type="match status" value="1"/>
</dbReference>
<keyword evidence="2" id="KW-0472">Membrane</keyword>
<dbReference type="Gene3D" id="2.60.40.680">
    <property type="match status" value="1"/>
</dbReference>
<proteinExistence type="predicted"/>
<feature type="transmembrane region" description="Helical" evidence="2">
    <location>
        <begin position="230"/>
        <end position="252"/>
    </location>
</feature>
<feature type="compositionally biased region" description="Acidic residues" evidence="1">
    <location>
        <begin position="166"/>
        <end position="176"/>
    </location>
</feature>
<accession>A0A9D2G9M4</accession>
<dbReference type="SUPFAM" id="SSF51126">
    <property type="entry name" value="Pectin lyase-like"/>
    <property type="match status" value="1"/>
</dbReference>
<feature type="transmembrane region" description="Helical" evidence="2">
    <location>
        <begin position="197"/>
        <end position="218"/>
    </location>
</feature>
<dbReference type="Gene3D" id="1.10.1330.10">
    <property type="entry name" value="Dockerin domain"/>
    <property type="match status" value="1"/>
</dbReference>